<organism evidence="1 2">
    <name type="scientific">Trichonephila inaurata madagascariensis</name>
    <dbReference type="NCBI Taxonomy" id="2747483"/>
    <lineage>
        <taxon>Eukaryota</taxon>
        <taxon>Metazoa</taxon>
        <taxon>Ecdysozoa</taxon>
        <taxon>Arthropoda</taxon>
        <taxon>Chelicerata</taxon>
        <taxon>Arachnida</taxon>
        <taxon>Araneae</taxon>
        <taxon>Araneomorphae</taxon>
        <taxon>Entelegynae</taxon>
        <taxon>Araneoidea</taxon>
        <taxon>Nephilidae</taxon>
        <taxon>Trichonephila</taxon>
        <taxon>Trichonephila inaurata</taxon>
    </lineage>
</organism>
<dbReference type="EMBL" id="BMAV01027144">
    <property type="protein sequence ID" value="GFS56715.1"/>
    <property type="molecule type" value="Genomic_DNA"/>
</dbReference>
<name>A0A8X6IR13_9ARAC</name>
<comment type="caution">
    <text evidence="1">The sequence shown here is derived from an EMBL/GenBank/DDBJ whole genome shotgun (WGS) entry which is preliminary data.</text>
</comment>
<evidence type="ECO:0000313" key="1">
    <source>
        <dbReference type="EMBL" id="GFS56715.1"/>
    </source>
</evidence>
<sequence length="131" mass="14896">MENIDLNTIQLHYLFYFLKEHDKNYIEPIKLLQGVVPSGPRAFPLSEENICMWISIPIAPFSPSWISTGVSYVFNRCLGIQVVETRLSLQVIRFACYCDDYIGLNFILADSTGLRGSEGNVFVLSSNCFFD</sequence>
<keyword evidence="2" id="KW-1185">Reference proteome</keyword>
<reference evidence="1" key="1">
    <citation type="submission" date="2020-08" db="EMBL/GenBank/DDBJ databases">
        <title>Multicomponent nature underlies the extraordinary mechanical properties of spider dragline silk.</title>
        <authorList>
            <person name="Kono N."/>
            <person name="Nakamura H."/>
            <person name="Mori M."/>
            <person name="Yoshida Y."/>
            <person name="Ohtoshi R."/>
            <person name="Malay A.D."/>
            <person name="Moran D.A.P."/>
            <person name="Tomita M."/>
            <person name="Numata K."/>
            <person name="Arakawa K."/>
        </authorList>
    </citation>
    <scope>NUCLEOTIDE SEQUENCE</scope>
</reference>
<dbReference type="AlphaFoldDB" id="A0A8X6IR13"/>
<accession>A0A8X6IR13</accession>
<gene>
    <name evidence="1" type="ORF">TNIN_218721</name>
</gene>
<evidence type="ECO:0000313" key="2">
    <source>
        <dbReference type="Proteomes" id="UP000886998"/>
    </source>
</evidence>
<protein>
    <submittedName>
        <fullName evidence="1">Uncharacterized protein</fullName>
    </submittedName>
</protein>
<proteinExistence type="predicted"/>
<dbReference type="Proteomes" id="UP000886998">
    <property type="component" value="Unassembled WGS sequence"/>
</dbReference>